<dbReference type="GO" id="GO:0046872">
    <property type="term" value="F:metal ion binding"/>
    <property type="evidence" value="ECO:0007669"/>
    <property type="project" value="InterPro"/>
</dbReference>
<dbReference type="VEuPathDB" id="FungiDB:BCV72DRAFT_262229"/>
<dbReference type="SUPFAM" id="SSF53474">
    <property type="entry name" value="alpha/beta-Hydrolases"/>
    <property type="match status" value="1"/>
</dbReference>
<dbReference type="InterPro" id="IPR029058">
    <property type="entry name" value="AB_hydrolase_fold"/>
</dbReference>
<evidence type="ECO:0000259" key="2">
    <source>
        <dbReference type="PROSITE" id="PS51043"/>
    </source>
</evidence>
<evidence type="ECO:0000313" key="3">
    <source>
        <dbReference type="EMBL" id="ORE14809.1"/>
    </source>
</evidence>
<proteinExistence type="predicted"/>
<sequence>MSSYLHHINSTQTLSSPVFDGPVAHVVFVIHGIGRQTEKFGFFQKHLQSLFDTTNEAVEMNRPGTRVNIQYIPIEWHKHIHEETDAIMDQVTPRSITGLRMINNDYLADAFFYLSNDRGQSIINHVTQTFNTSYRDFMNANPGFSGKIAIVAYSLGGIITWDILSHQAHSNKSLEDIKRISKLDLHFPSLDFKPDYLFTLGSPLSAFLIVRNQDPSVYHPDPSIHFENIFHPYDPLGYRFEPLLTDAYKNTPAVLVDRCSSQLTSSFISSATTFLQQITSHNIWNLGRGLISLLLRGDCRSKKHEELHKTDIDCFLNEVPKLSIDTQVTLSDDEEECPTPPETPTFPFKKRGRSPSFSSFDTMSNKKICCEEKISRSDQALLDTTRTRSSTVADDSFEHNLPRRLDFVLQPEKFMGVVDKNPYLCGLTAHFSYWTHKDLMWHIVRRLEN</sequence>
<dbReference type="PANTHER" id="PTHR23509">
    <property type="entry name" value="PA-PL1 PHOSPHOLIPASE FAMILY"/>
    <property type="match status" value="1"/>
</dbReference>
<dbReference type="InterPro" id="IPR058055">
    <property type="entry name" value="PA-PLA1"/>
</dbReference>
<organism evidence="3 4">
    <name type="scientific">Rhizopus microsporus</name>
    <dbReference type="NCBI Taxonomy" id="58291"/>
    <lineage>
        <taxon>Eukaryota</taxon>
        <taxon>Fungi</taxon>
        <taxon>Fungi incertae sedis</taxon>
        <taxon>Mucoromycota</taxon>
        <taxon>Mucoromycotina</taxon>
        <taxon>Mucoromycetes</taxon>
        <taxon>Mucorales</taxon>
        <taxon>Mucorineae</taxon>
        <taxon>Rhizopodaceae</taxon>
        <taxon>Rhizopus</taxon>
    </lineage>
</organism>
<evidence type="ECO:0000313" key="4">
    <source>
        <dbReference type="Proteomes" id="UP000242381"/>
    </source>
</evidence>
<dbReference type="PROSITE" id="PS51043">
    <property type="entry name" value="DDHD"/>
    <property type="match status" value="1"/>
</dbReference>
<feature type="domain" description="DDHD" evidence="2">
    <location>
        <begin position="190"/>
        <end position="449"/>
    </location>
</feature>
<protein>
    <recommendedName>
        <fullName evidence="2">DDHD domain-containing protein</fullName>
    </recommendedName>
</protein>
<dbReference type="SMART" id="SM01127">
    <property type="entry name" value="DDHD"/>
    <property type="match status" value="1"/>
</dbReference>
<gene>
    <name evidence="3" type="ORF">BCV71DRAFT_229062</name>
</gene>
<dbReference type="GO" id="GO:0005737">
    <property type="term" value="C:cytoplasm"/>
    <property type="evidence" value="ECO:0007669"/>
    <property type="project" value="TreeGrafter"/>
</dbReference>
<dbReference type="GO" id="GO:0004620">
    <property type="term" value="F:phospholipase activity"/>
    <property type="evidence" value="ECO:0007669"/>
    <property type="project" value="TreeGrafter"/>
</dbReference>
<dbReference type="Pfam" id="PF02862">
    <property type="entry name" value="DDHD"/>
    <property type="match status" value="1"/>
</dbReference>
<accession>A0A1X0RS38</accession>
<name>A0A1X0RS38_RHIZD</name>
<dbReference type="OMA" id="MWHIVRR"/>
<evidence type="ECO:0000256" key="1">
    <source>
        <dbReference type="SAM" id="MobiDB-lite"/>
    </source>
</evidence>
<dbReference type="Proteomes" id="UP000242381">
    <property type="component" value="Unassembled WGS sequence"/>
</dbReference>
<feature type="region of interest" description="Disordered" evidence="1">
    <location>
        <begin position="329"/>
        <end position="359"/>
    </location>
</feature>
<dbReference type="PANTHER" id="PTHR23509:SF10">
    <property type="entry name" value="LD21067P"/>
    <property type="match status" value="1"/>
</dbReference>
<dbReference type="InterPro" id="IPR004177">
    <property type="entry name" value="DDHD_dom"/>
</dbReference>
<dbReference type="EMBL" id="KV921452">
    <property type="protein sequence ID" value="ORE14809.1"/>
    <property type="molecule type" value="Genomic_DNA"/>
</dbReference>
<dbReference type="AlphaFoldDB" id="A0A1X0RS38"/>
<reference evidence="3 4" key="1">
    <citation type="journal article" date="2016" name="Proc. Natl. Acad. Sci. U.S.A.">
        <title>Lipid metabolic changes in an early divergent fungus govern the establishment of a mutualistic symbiosis with endobacteria.</title>
        <authorList>
            <person name="Lastovetsky O.A."/>
            <person name="Gaspar M.L."/>
            <person name="Mondo S.J."/>
            <person name="LaButti K.M."/>
            <person name="Sandor L."/>
            <person name="Grigoriev I.V."/>
            <person name="Henry S.A."/>
            <person name="Pawlowska T.E."/>
        </authorList>
    </citation>
    <scope>NUCLEOTIDE SEQUENCE [LARGE SCALE GENOMIC DNA]</scope>
    <source>
        <strain evidence="3 4">ATCC 11559</strain>
    </source>
</reference>